<dbReference type="CDD" id="cd10548">
    <property type="entry name" value="cupin_CDO"/>
    <property type="match status" value="1"/>
</dbReference>
<dbReference type="SUPFAM" id="SSF51182">
    <property type="entry name" value="RmlC-like cupins"/>
    <property type="match status" value="1"/>
</dbReference>
<dbReference type="AlphaFoldDB" id="A0A098TJA1"/>
<dbReference type="InterPro" id="IPR011051">
    <property type="entry name" value="RmlC_Cupin_sf"/>
</dbReference>
<accession>A0A098TJA1</accession>
<dbReference type="EMBL" id="JJML01000035">
    <property type="protein sequence ID" value="KGF72156.1"/>
    <property type="molecule type" value="Genomic_DNA"/>
</dbReference>
<proteinExistence type="predicted"/>
<dbReference type="STRING" id="1497020.DO97_11695"/>
<dbReference type="InterPro" id="IPR014710">
    <property type="entry name" value="RmlC-like_jellyroll"/>
</dbReference>
<evidence type="ECO:0000313" key="1">
    <source>
        <dbReference type="EMBL" id="KGF72156.1"/>
    </source>
</evidence>
<dbReference type="Gene3D" id="2.60.120.10">
    <property type="entry name" value="Jelly Rolls"/>
    <property type="match status" value="1"/>
</dbReference>
<protein>
    <submittedName>
        <fullName evidence="1">Cupin</fullName>
    </submittedName>
</protein>
<dbReference type="Proteomes" id="UP000030170">
    <property type="component" value="Unassembled WGS sequence"/>
</dbReference>
<gene>
    <name evidence="1" type="ORF">DO97_11695</name>
</gene>
<organism evidence="1 2">
    <name type="scientific">Neosynechococcus sphagnicola sy1</name>
    <dbReference type="NCBI Taxonomy" id="1497020"/>
    <lineage>
        <taxon>Bacteria</taxon>
        <taxon>Bacillati</taxon>
        <taxon>Cyanobacteriota</taxon>
        <taxon>Cyanophyceae</taxon>
        <taxon>Neosynechococcales</taxon>
        <taxon>Neosynechococcaceae</taxon>
        <taxon>Neosynechococcus</taxon>
    </lineage>
</organism>
<name>A0A098TJA1_9CYAN</name>
<dbReference type="OrthoDB" id="7059163at2"/>
<evidence type="ECO:0000313" key="2">
    <source>
        <dbReference type="Proteomes" id="UP000030170"/>
    </source>
</evidence>
<comment type="caution">
    <text evidence="1">The sequence shown here is derived from an EMBL/GenBank/DDBJ whole genome shotgun (WGS) entry which is preliminary data.</text>
</comment>
<keyword evidence="2" id="KW-1185">Reference proteome</keyword>
<sequence length="203" mass="23392">MKHRDLLVTEDGQWQTCKPAREWDLLRTPYRFHRFLTEVEDVLEAAIDETDCLPQLWLLVRRFITNSYWLQTQFIEPSPDTGTGVIVLYDEIGYPLTVQIATYLPGTRSSIHNHGTWGVVAVFRGEEKNTFWQRNPKPQFPDWIEPTAEVTLLPGDIISFTPDAIHGVEAAGDETTVTFSLYGETHHSKRFEFDPVTHTAKNF</sequence>
<reference evidence="1 2" key="1">
    <citation type="journal article" date="2014" name="Mol. Ecol.">
        <title>Evolution of Synechococcus.</title>
        <authorList>
            <person name="Dvorak P."/>
            <person name="Casamatta D."/>
            <person name="Hasler P."/>
            <person name="Poulickova A."/>
            <person name="Ondrej V."/>
            <person name="Sanges R."/>
        </authorList>
    </citation>
    <scope>NUCLEOTIDE SEQUENCE [LARGE SCALE GENOMIC DNA]</scope>
    <source>
        <strain evidence="1 2">CAUP A 1101</strain>
    </source>
</reference>